<dbReference type="EMBL" id="JABSTU010000002">
    <property type="protein sequence ID" value="KAH8037060.1"/>
    <property type="molecule type" value="Genomic_DNA"/>
</dbReference>
<dbReference type="Proteomes" id="UP000821866">
    <property type="component" value="Chromosome 10"/>
</dbReference>
<dbReference type="AlphaFoldDB" id="A0A9J6ES97"/>
<reference evidence="1" key="2">
    <citation type="submission" date="2021-09" db="EMBL/GenBank/DDBJ databases">
        <authorList>
            <person name="Jia N."/>
            <person name="Wang J."/>
            <person name="Shi W."/>
            <person name="Du L."/>
            <person name="Sun Y."/>
            <person name="Zhan W."/>
            <person name="Jiang J."/>
            <person name="Wang Q."/>
            <person name="Zhang B."/>
            <person name="Ji P."/>
            <person name="Sakyi L.B."/>
            <person name="Cui X."/>
            <person name="Yuan T."/>
            <person name="Jiang B."/>
            <person name="Yang W."/>
            <person name="Lam T.T.-Y."/>
            <person name="Chang Q."/>
            <person name="Ding S."/>
            <person name="Wang X."/>
            <person name="Zhu J."/>
            <person name="Ruan X."/>
            <person name="Zhao L."/>
            <person name="Wei J."/>
            <person name="Que T."/>
            <person name="Du C."/>
            <person name="Cheng J."/>
            <person name="Dai P."/>
            <person name="Han X."/>
            <person name="Huang E."/>
            <person name="Gao Y."/>
            <person name="Liu J."/>
            <person name="Shao H."/>
            <person name="Ye R."/>
            <person name="Li L."/>
            <person name="Wei W."/>
            <person name="Wang X."/>
            <person name="Wang C."/>
            <person name="Huo Q."/>
            <person name="Li W."/>
            <person name="Guo W."/>
            <person name="Chen H."/>
            <person name="Chen S."/>
            <person name="Zhou L."/>
            <person name="Zhou L."/>
            <person name="Ni X."/>
            <person name="Tian J."/>
            <person name="Zhou Y."/>
            <person name="Sheng Y."/>
            <person name="Liu T."/>
            <person name="Pan Y."/>
            <person name="Xia L."/>
            <person name="Li J."/>
            <person name="Zhao F."/>
            <person name="Cao W."/>
        </authorList>
    </citation>
    <scope>NUCLEOTIDE SEQUENCE</scope>
    <source>
        <strain evidence="1">Rmic-2018</strain>
        <tissue evidence="1">Larvae</tissue>
    </source>
</reference>
<comment type="caution">
    <text evidence="1">The sequence shown here is derived from an EMBL/GenBank/DDBJ whole genome shotgun (WGS) entry which is preliminary data.</text>
</comment>
<protein>
    <submittedName>
        <fullName evidence="1">Uncharacterized protein</fullName>
    </submittedName>
</protein>
<proteinExistence type="predicted"/>
<name>A0A9J6ES97_RHIMP</name>
<accession>A0A9J6ES97</accession>
<organism evidence="1 2">
    <name type="scientific">Rhipicephalus microplus</name>
    <name type="common">Cattle tick</name>
    <name type="synonym">Boophilus microplus</name>
    <dbReference type="NCBI Taxonomy" id="6941"/>
    <lineage>
        <taxon>Eukaryota</taxon>
        <taxon>Metazoa</taxon>
        <taxon>Ecdysozoa</taxon>
        <taxon>Arthropoda</taxon>
        <taxon>Chelicerata</taxon>
        <taxon>Arachnida</taxon>
        <taxon>Acari</taxon>
        <taxon>Parasitiformes</taxon>
        <taxon>Ixodida</taxon>
        <taxon>Ixodoidea</taxon>
        <taxon>Ixodidae</taxon>
        <taxon>Rhipicephalinae</taxon>
        <taxon>Rhipicephalus</taxon>
        <taxon>Boophilus</taxon>
    </lineage>
</organism>
<keyword evidence="2" id="KW-1185">Reference proteome</keyword>
<reference evidence="1" key="1">
    <citation type="journal article" date="2020" name="Cell">
        <title>Large-Scale Comparative Analyses of Tick Genomes Elucidate Their Genetic Diversity and Vector Capacities.</title>
        <authorList>
            <consortium name="Tick Genome and Microbiome Consortium (TIGMIC)"/>
            <person name="Jia N."/>
            <person name="Wang J."/>
            <person name="Shi W."/>
            <person name="Du L."/>
            <person name="Sun Y."/>
            <person name="Zhan W."/>
            <person name="Jiang J.F."/>
            <person name="Wang Q."/>
            <person name="Zhang B."/>
            <person name="Ji P."/>
            <person name="Bell-Sakyi L."/>
            <person name="Cui X.M."/>
            <person name="Yuan T.T."/>
            <person name="Jiang B.G."/>
            <person name="Yang W.F."/>
            <person name="Lam T.T."/>
            <person name="Chang Q.C."/>
            <person name="Ding S.J."/>
            <person name="Wang X.J."/>
            <person name="Zhu J.G."/>
            <person name="Ruan X.D."/>
            <person name="Zhao L."/>
            <person name="Wei J.T."/>
            <person name="Ye R.Z."/>
            <person name="Que T.C."/>
            <person name="Du C.H."/>
            <person name="Zhou Y.H."/>
            <person name="Cheng J.X."/>
            <person name="Dai P.F."/>
            <person name="Guo W.B."/>
            <person name="Han X.H."/>
            <person name="Huang E.J."/>
            <person name="Li L.F."/>
            <person name="Wei W."/>
            <person name="Gao Y.C."/>
            <person name="Liu J.Z."/>
            <person name="Shao H.Z."/>
            <person name="Wang X."/>
            <person name="Wang C.C."/>
            <person name="Yang T.C."/>
            <person name="Huo Q.B."/>
            <person name="Li W."/>
            <person name="Chen H.Y."/>
            <person name="Chen S.E."/>
            <person name="Zhou L.G."/>
            <person name="Ni X.B."/>
            <person name="Tian J.H."/>
            <person name="Sheng Y."/>
            <person name="Liu T."/>
            <person name="Pan Y.S."/>
            <person name="Xia L.Y."/>
            <person name="Li J."/>
            <person name="Zhao F."/>
            <person name="Cao W.C."/>
        </authorList>
    </citation>
    <scope>NUCLEOTIDE SEQUENCE</scope>
    <source>
        <strain evidence="1">Rmic-2018</strain>
    </source>
</reference>
<evidence type="ECO:0000313" key="1">
    <source>
        <dbReference type="EMBL" id="KAH8037060.1"/>
    </source>
</evidence>
<sequence>MRRVAHTSGHTSANSVSCCIRRRATTRFTLPQVVRSSQCLRNFFSVALDQVVELNLSSLHVHHELDLMDLLPEKTLYRLEAFSAPPCAFRSQSAVRRLEASCPNLLNLDVRIQRLQGHFRCASCELLISEEWTMQPWSIPGAFYYRFKGIARLTLCDVSSEALLWFLECYGAAVVLRLSNWRHFDILHFGRLCEHLGVNDSIRCLVIQHDNLPINDERLQVSLSLMTSLRHLCLLTLMPVNNTDVLLYLDQILGRARQLDCVHIHYRPGTNRSEQRVTWLRRGQDGVLSRGGPCFGCCSTATFVGMVKPVSLSLMTSLRHLCLLTLMPVNNTDALLYLDQILGRARQLDCVHIHYRPGTDRSEQRVTWLRRGQDGVLSRGGPCFGCCSTATFIGMVKPVNRDC</sequence>
<dbReference type="VEuPathDB" id="VectorBase:LOC119179318"/>
<evidence type="ECO:0000313" key="2">
    <source>
        <dbReference type="Proteomes" id="UP000821866"/>
    </source>
</evidence>
<gene>
    <name evidence="1" type="ORF">HPB51_008484</name>
</gene>